<proteinExistence type="predicted"/>
<dbReference type="PATRIC" id="fig|479893.3.peg.255"/>
<gene>
    <name evidence="2" type="ORF">CPX_001469</name>
</gene>
<comment type="caution">
    <text evidence="2">The sequence shown here is derived from an EMBL/GenBank/DDBJ whole genome shotgun (WGS) entry which is preliminary data.</text>
</comment>
<keyword evidence="1" id="KW-1133">Transmembrane helix</keyword>
<dbReference type="AlphaFoldDB" id="A0A0M1N0F0"/>
<name>A0A0M1N0F0_9MOLU</name>
<evidence type="ECO:0000256" key="1">
    <source>
        <dbReference type="SAM" id="Phobius"/>
    </source>
</evidence>
<protein>
    <submittedName>
        <fullName evidence="2">Uncharacterized protein</fullName>
    </submittedName>
</protein>
<dbReference type="EMBL" id="LHCF01000005">
    <property type="protein sequence ID" value="KOR75510.1"/>
    <property type="molecule type" value="Genomic_DNA"/>
</dbReference>
<accession>A0A0M1N0F0</accession>
<reference evidence="3" key="1">
    <citation type="submission" date="2015-05" db="EMBL/GenBank/DDBJ databases">
        <title>Draft genome sequence of 'Candidatus Phytoplasma Pruni' strain CX, a plant pathogenic bacterium.</title>
        <authorList>
            <person name="Lee I.-M."/>
            <person name="Bottner-Parker K.D."/>
            <person name="Shao J."/>
            <person name="Gundersen-Rindal D.E."/>
            <person name="Zhao Y."/>
            <person name="Davis R.E."/>
        </authorList>
    </citation>
    <scope>NUCLEOTIDE SEQUENCE [LARGE SCALE GENOMIC DNA]</scope>
    <source>
        <strain evidence="3">CX</strain>
    </source>
</reference>
<dbReference type="Proteomes" id="UP000037386">
    <property type="component" value="Unassembled WGS sequence"/>
</dbReference>
<keyword evidence="1" id="KW-0812">Transmembrane</keyword>
<evidence type="ECO:0000313" key="3">
    <source>
        <dbReference type="Proteomes" id="UP000037386"/>
    </source>
</evidence>
<organism evidence="2 3">
    <name type="scientific">Candidatus Phytoplasma pruni</name>
    <dbReference type="NCBI Taxonomy" id="479893"/>
    <lineage>
        <taxon>Bacteria</taxon>
        <taxon>Bacillati</taxon>
        <taxon>Mycoplasmatota</taxon>
        <taxon>Mollicutes</taxon>
        <taxon>Acholeplasmatales</taxon>
        <taxon>Acholeplasmataceae</taxon>
        <taxon>Candidatus Phytoplasma</taxon>
        <taxon>16SrIII (X-disease group)</taxon>
    </lineage>
</organism>
<keyword evidence="1" id="KW-0472">Membrane</keyword>
<feature type="transmembrane region" description="Helical" evidence="1">
    <location>
        <begin position="23"/>
        <end position="50"/>
    </location>
</feature>
<sequence length="52" mass="5455">MPSFAPSKLEACSAASLNCCVNIGFLSLTAFCIACLIALATQPSFFLCLYST</sequence>
<evidence type="ECO:0000313" key="2">
    <source>
        <dbReference type="EMBL" id="KOR75510.1"/>
    </source>
</evidence>